<comment type="caution">
    <text evidence="1">The sequence shown here is derived from an EMBL/GenBank/DDBJ whole genome shotgun (WGS) entry which is preliminary data.</text>
</comment>
<dbReference type="Proteomes" id="UP001320876">
    <property type="component" value="Unassembled WGS sequence"/>
</dbReference>
<evidence type="ECO:0000313" key="1">
    <source>
        <dbReference type="EMBL" id="MCW1926217.1"/>
    </source>
</evidence>
<accession>A0ABT3GRR5</accession>
<sequence>MNELKERLAALGLSGEQVDGAIKTVAEFVKSKLPPEYQGVVDTLMAGETPDLSAVGGGLLDKVKGMFS</sequence>
<reference evidence="1 2" key="1">
    <citation type="submission" date="2022-10" db="EMBL/GenBank/DDBJ databases">
        <title>Luteolibacter arcticus strain CCTCC AB 2014275, whole genome shotgun sequencing project.</title>
        <authorList>
            <person name="Zhao G."/>
            <person name="Shen L."/>
        </authorList>
    </citation>
    <scope>NUCLEOTIDE SEQUENCE [LARGE SCALE GENOMIC DNA]</scope>
    <source>
        <strain evidence="1 2">CCTCC AB 2014275</strain>
    </source>
</reference>
<proteinExistence type="predicted"/>
<dbReference type="RefSeq" id="WP_264490324.1">
    <property type="nucleotide sequence ID" value="NZ_JAPDDT010000022.1"/>
</dbReference>
<dbReference type="EMBL" id="JAPDDT010000022">
    <property type="protein sequence ID" value="MCW1926217.1"/>
    <property type="molecule type" value="Genomic_DNA"/>
</dbReference>
<keyword evidence="2" id="KW-1185">Reference proteome</keyword>
<evidence type="ECO:0000313" key="2">
    <source>
        <dbReference type="Proteomes" id="UP001320876"/>
    </source>
</evidence>
<name>A0ABT3GRR5_9BACT</name>
<protein>
    <recommendedName>
        <fullName evidence="3">DUF2267 domain-containing protein</fullName>
    </recommendedName>
</protein>
<evidence type="ECO:0008006" key="3">
    <source>
        <dbReference type="Google" id="ProtNLM"/>
    </source>
</evidence>
<gene>
    <name evidence="1" type="ORF">OKA05_26905</name>
</gene>
<organism evidence="1 2">
    <name type="scientific">Luteolibacter arcticus</name>
    <dbReference type="NCBI Taxonomy" id="1581411"/>
    <lineage>
        <taxon>Bacteria</taxon>
        <taxon>Pseudomonadati</taxon>
        <taxon>Verrucomicrobiota</taxon>
        <taxon>Verrucomicrobiia</taxon>
        <taxon>Verrucomicrobiales</taxon>
        <taxon>Verrucomicrobiaceae</taxon>
        <taxon>Luteolibacter</taxon>
    </lineage>
</organism>